<evidence type="ECO:0000256" key="1">
    <source>
        <dbReference type="SAM" id="Phobius"/>
    </source>
</evidence>
<evidence type="ECO:0008006" key="4">
    <source>
        <dbReference type="Google" id="ProtNLM"/>
    </source>
</evidence>
<keyword evidence="1" id="KW-1133">Transmembrane helix</keyword>
<dbReference type="Pfam" id="PF19992">
    <property type="entry name" value="DUF6427"/>
    <property type="match status" value="1"/>
</dbReference>
<feature type="transmembrane region" description="Helical" evidence="1">
    <location>
        <begin position="96"/>
        <end position="123"/>
    </location>
</feature>
<accession>A0A2T0TTY7</accession>
<name>A0A2T0TTY7_9SPHI</name>
<feature type="transmembrane region" description="Helical" evidence="1">
    <location>
        <begin position="306"/>
        <end position="324"/>
    </location>
</feature>
<sequence length="325" mass="37316">MINQFRTINPINILLLLIVAVLIRVGVLFNLPESLNVLLVEPYTGVLLQLPADFFSPFSSVFYAVIISVIQALILNRMVNNYNLLPKPTFLPALMYVTLTALITPFVVLSPVLIANFFLLWLIEKFLSIYRKDHVIAVVFDMGMIVGAGTLVYFPFIAMLLLLWIVLLIFRPFNWREWVSGITGFLTVCLFLAVLNYLNDSWGVLSATAFPFATTFPNDFAVNLYDYTVLVPVIALSFLSFLTISQKLNRSNVHVRKSYLTLLIMFLFAALSFYIKSEYNIYHFILTLPPLAIFLAHYFISAQKRWFYESLYLILVGCIIYFQIF</sequence>
<gene>
    <name evidence="2" type="ORF">B0I27_11213</name>
</gene>
<dbReference type="Proteomes" id="UP000238034">
    <property type="component" value="Unassembled WGS sequence"/>
</dbReference>
<keyword evidence="3" id="KW-1185">Reference proteome</keyword>
<dbReference type="AlphaFoldDB" id="A0A2T0TTY7"/>
<reference evidence="2 3" key="1">
    <citation type="submission" date="2018-03" db="EMBL/GenBank/DDBJ databases">
        <title>Genomic Encyclopedia of Type Strains, Phase III (KMG-III): the genomes of soil and plant-associated and newly described type strains.</title>
        <authorList>
            <person name="Whitman W."/>
        </authorList>
    </citation>
    <scope>NUCLEOTIDE SEQUENCE [LARGE SCALE GENOMIC DNA]</scope>
    <source>
        <strain evidence="2 3">CGMCC 1.9313</strain>
    </source>
</reference>
<proteinExistence type="predicted"/>
<organism evidence="2 3">
    <name type="scientific">Arcticibacter pallidicorallinus</name>
    <dbReference type="NCBI Taxonomy" id="1259464"/>
    <lineage>
        <taxon>Bacteria</taxon>
        <taxon>Pseudomonadati</taxon>
        <taxon>Bacteroidota</taxon>
        <taxon>Sphingobacteriia</taxon>
        <taxon>Sphingobacteriales</taxon>
        <taxon>Sphingobacteriaceae</taxon>
        <taxon>Arcticibacter</taxon>
    </lineage>
</organism>
<feature type="transmembrane region" description="Helical" evidence="1">
    <location>
        <begin position="224"/>
        <end position="245"/>
    </location>
</feature>
<feature type="transmembrane region" description="Helical" evidence="1">
    <location>
        <begin position="257"/>
        <end position="275"/>
    </location>
</feature>
<dbReference type="RefSeq" id="WP_106294986.1">
    <property type="nucleotide sequence ID" value="NZ_PVTH01000012.1"/>
</dbReference>
<feature type="transmembrane region" description="Helical" evidence="1">
    <location>
        <begin position="54"/>
        <end position="75"/>
    </location>
</feature>
<dbReference type="InterPro" id="IPR045625">
    <property type="entry name" value="DUF6427"/>
</dbReference>
<feature type="transmembrane region" description="Helical" evidence="1">
    <location>
        <begin position="135"/>
        <end position="166"/>
    </location>
</feature>
<feature type="transmembrane region" description="Helical" evidence="1">
    <location>
        <begin position="12"/>
        <end position="31"/>
    </location>
</feature>
<dbReference type="EMBL" id="PVTH01000012">
    <property type="protein sequence ID" value="PRY49129.1"/>
    <property type="molecule type" value="Genomic_DNA"/>
</dbReference>
<dbReference type="OrthoDB" id="1115611at2"/>
<comment type="caution">
    <text evidence="2">The sequence shown here is derived from an EMBL/GenBank/DDBJ whole genome shotgun (WGS) entry which is preliminary data.</text>
</comment>
<feature type="transmembrane region" description="Helical" evidence="1">
    <location>
        <begin position="178"/>
        <end position="198"/>
    </location>
</feature>
<keyword evidence="1" id="KW-0472">Membrane</keyword>
<protein>
    <recommendedName>
        <fullName evidence="4">Beta-carotene 15,15'-monooxygenase</fullName>
    </recommendedName>
</protein>
<evidence type="ECO:0000313" key="2">
    <source>
        <dbReference type="EMBL" id="PRY49129.1"/>
    </source>
</evidence>
<feature type="transmembrane region" description="Helical" evidence="1">
    <location>
        <begin position="281"/>
        <end position="299"/>
    </location>
</feature>
<keyword evidence="1" id="KW-0812">Transmembrane</keyword>
<evidence type="ECO:0000313" key="3">
    <source>
        <dbReference type="Proteomes" id="UP000238034"/>
    </source>
</evidence>